<comment type="caution">
    <text evidence="1">The sequence shown here is derived from an EMBL/GenBank/DDBJ whole genome shotgun (WGS) entry which is preliminary data.</text>
</comment>
<dbReference type="AlphaFoldDB" id="A0A9D4Y7A8"/>
<dbReference type="Gramene" id="Psat02G0078000-T1">
    <property type="protein sequence ID" value="KAI5433632.1"/>
    <property type="gene ID" value="KIW84_020780"/>
</dbReference>
<sequence>MTNKNDFMFDFQAKSSTNLRRKMKIKVENEKALKDSPTNQGSIHINTNVEKIQKLNHQKQSKVEVSKKMVKPCMVSSQNNNKNQLDVESSKKTIGPRKVSVHNNNTRSQSEVEVVKPRKGSVLNNNKRQLEVEATKESIEPKKVFVLNNNTTKKLKSTVDHQIKGSIESQVSKNNNEQTKEILQSLNNTMNKSQEAFEKKKSIPKCISMPLTECLDKNKEQNGVEEFDDYDIEENEMEEYMDNGSNHDIEEVEGTCANKAEGNSLGASSSGLIRKRGKTLCRKIHAQEFKDRQEITLNKEGQPIGPDEKTVSELSSFLGTIGRSSDLCPLTFTSWIALVKFWEQHNIDPV</sequence>
<dbReference type="EMBL" id="JAMSHJ010000002">
    <property type="protein sequence ID" value="KAI5433632.1"/>
    <property type="molecule type" value="Genomic_DNA"/>
</dbReference>
<reference evidence="1 2" key="1">
    <citation type="journal article" date="2022" name="Nat. Genet.">
        <title>Improved pea reference genome and pan-genome highlight genomic features and evolutionary characteristics.</title>
        <authorList>
            <person name="Yang T."/>
            <person name="Liu R."/>
            <person name="Luo Y."/>
            <person name="Hu S."/>
            <person name="Wang D."/>
            <person name="Wang C."/>
            <person name="Pandey M.K."/>
            <person name="Ge S."/>
            <person name="Xu Q."/>
            <person name="Li N."/>
            <person name="Li G."/>
            <person name="Huang Y."/>
            <person name="Saxena R.K."/>
            <person name="Ji Y."/>
            <person name="Li M."/>
            <person name="Yan X."/>
            <person name="He Y."/>
            <person name="Liu Y."/>
            <person name="Wang X."/>
            <person name="Xiang C."/>
            <person name="Varshney R.K."/>
            <person name="Ding H."/>
            <person name="Gao S."/>
            <person name="Zong X."/>
        </authorList>
    </citation>
    <scope>NUCLEOTIDE SEQUENCE [LARGE SCALE GENOMIC DNA]</scope>
    <source>
        <strain evidence="1 2">cv. Zhongwan 6</strain>
    </source>
</reference>
<keyword evidence="2" id="KW-1185">Reference proteome</keyword>
<dbReference type="Proteomes" id="UP001058974">
    <property type="component" value="Chromosome 2"/>
</dbReference>
<evidence type="ECO:0000313" key="1">
    <source>
        <dbReference type="EMBL" id="KAI5433632.1"/>
    </source>
</evidence>
<proteinExistence type="predicted"/>
<accession>A0A9D4Y7A8</accession>
<gene>
    <name evidence="1" type="ORF">KIW84_020780</name>
</gene>
<organism evidence="1 2">
    <name type="scientific">Pisum sativum</name>
    <name type="common">Garden pea</name>
    <name type="synonym">Lathyrus oleraceus</name>
    <dbReference type="NCBI Taxonomy" id="3888"/>
    <lineage>
        <taxon>Eukaryota</taxon>
        <taxon>Viridiplantae</taxon>
        <taxon>Streptophyta</taxon>
        <taxon>Embryophyta</taxon>
        <taxon>Tracheophyta</taxon>
        <taxon>Spermatophyta</taxon>
        <taxon>Magnoliopsida</taxon>
        <taxon>eudicotyledons</taxon>
        <taxon>Gunneridae</taxon>
        <taxon>Pentapetalae</taxon>
        <taxon>rosids</taxon>
        <taxon>fabids</taxon>
        <taxon>Fabales</taxon>
        <taxon>Fabaceae</taxon>
        <taxon>Papilionoideae</taxon>
        <taxon>50 kb inversion clade</taxon>
        <taxon>NPAAA clade</taxon>
        <taxon>Hologalegina</taxon>
        <taxon>IRL clade</taxon>
        <taxon>Fabeae</taxon>
        <taxon>Lathyrus</taxon>
    </lineage>
</organism>
<protein>
    <submittedName>
        <fullName evidence="1">Uncharacterized protein</fullName>
    </submittedName>
</protein>
<name>A0A9D4Y7A8_PEA</name>
<evidence type="ECO:0000313" key="2">
    <source>
        <dbReference type="Proteomes" id="UP001058974"/>
    </source>
</evidence>